<feature type="region of interest" description="Disordered" evidence="1">
    <location>
        <begin position="142"/>
        <end position="189"/>
    </location>
</feature>
<feature type="region of interest" description="Disordered" evidence="1">
    <location>
        <begin position="85"/>
        <end position="112"/>
    </location>
</feature>
<organism evidence="3 4">
    <name type="scientific">Allomyces macrogynus (strain ATCC 38327)</name>
    <name type="common">Allomyces javanicus var. macrogynus</name>
    <dbReference type="NCBI Taxonomy" id="578462"/>
    <lineage>
        <taxon>Eukaryota</taxon>
        <taxon>Fungi</taxon>
        <taxon>Fungi incertae sedis</taxon>
        <taxon>Blastocladiomycota</taxon>
        <taxon>Blastocladiomycetes</taxon>
        <taxon>Blastocladiales</taxon>
        <taxon>Blastocladiaceae</taxon>
        <taxon>Allomyces</taxon>
    </lineage>
</organism>
<proteinExistence type="predicted"/>
<dbReference type="GO" id="GO:0005524">
    <property type="term" value="F:ATP binding"/>
    <property type="evidence" value="ECO:0007669"/>
    <property type="project" value="InterPro"/>
</dbReference>
<dbReference type="InterPro" id="IPR027417">
    <property type="entry name" value="P-loop_NTPase"/>
</dbReference>
<dbReference type="SUPFAM" id="SSF52540">
    <property type="entry name" value="P-loop containing nucleoside triphosphate hydrolases"/>
    <property type="match status" value="1"/>
</dbReference>
<evidence type="ECO:0000313" key="3">
    <source>
        <dbReference type="EMBL" id="KNE68745.1"/>
    </source>
</evidence>
<dbReference type="AlphaFoldDB" id="A0A0L0T270"/>
<reference evidence="4" key="2">
    <citation type="submission" date="2009-11" db="EMBL/GenBank/DDBJ databases">
        <title>The Genome Sequence of Allomyces macrogynus strain ATCC 38327.</title>
        <authorList>
            <consortium name="The Broad Institute Genome Sequencing Platform"/>
            <person name="Russ C."/>
            <person name="Cuomo C."/>
            <person name="Shea T."/>
            <person name="Young S.K."/>
            <person name="Zeng Q."/>
            <person name="Koehrsen M."/>
            <person name="Haas B."/>
            <person name="Borodovsky M."/>
            <person name="Guigo R."/>
            <person name="Alvarado L."/>
            <person name="Berlin A."/>
            <person name="Borenstein D."/>
            <person name="Chen Z."/>
            <person name="Engels R."/>
            <person name="Freedman E."/>
            <person name="Gellesch M."/>
            <person name="Goldberg J."/>
            <person name="Griggs A."/>
            <person name="Gujja S."/>
            <person name="Heiman D."/>
            <person name="Hepburn T."/>
            <person name="Howarth C."/>
            <person name="Jen D."/>
            <person name="Larson L."/>
            <person name="Lewis B."/>
            <person name="Mehta T."/>
            <person name="Park D."/>
            <person name="Pearson M."/>
            <person name="Roberts A."/>
            <person name="Saif S."/>
            <person name="Shenoy N."/>
            <person name="Sisk P."/>
            <person name="Stolte C."/>
            <person name="Sykes S."/>
            <person name="Walk T."/>
            <person name="White J."/>
            <person name="Yandava C."/>
            <person name="Burger G."/>
            <person name="Gray M.W."/>
            <person name="Holland P.W.H."/>
            <person name="King N."/>
            <person name="Lang F.B.F."/>
            <person name="Roger A.J."/>
            <person name="Ruiz-Trillo I."/>
            <person name="Lander E."/>
            <person name="Nusbaum C."/>
        </authorList>
    </citation>
    <scope>NUCLEOTIDE SEQUENCE [LARGE SCALE GENOMIC DNA]</scope>
    <source>
        <strain evidence="4">ATCC 38327</strain>
    </source>
</reference>
<feature type="region of interest" description="Disordered" evidence="1">
    <location>
        <begin position="37"/>
        <end position="61"/>
    </location>
</feature>
<evidence type="ECO:0000259" key="2">
    <source>
        <dbReference type="PROSITE" id="PS51199"/>
    </source>
</evidence>
<dbReference type="GO" id="GO:0006260">
    <property type="term" value="P:DNA replication"/>
    <property type="evidence" value="ECO:0007669"/>
    <property type="project" value="InterPro"/>
</dbReference>
<feature type="compositionally biased region" description="Low complexity" evidence="1">
    <location>
        <begin position="37"/>
        <end position="57"/>
    </location>
</feature>
<dbReference type="InterPro" id="IPR007694">
    <property type="entry name" value="DNA_helicase_DnaB-like_C"/>
</dbReference>
<dbReference type="Proteomes" id="UP000054350">
    <property type="component" value="Unassembled WGS sequence"/>
</dbReference>
<dbReference type="Gene3D" id="3.40.50.300">
    <property type="entry name" value="P-loop containing nucleotide triphosphate hydrolases"/>
    <property type="match status" value="1"/>
</dbReference>
<dbReference type="VEuPathDB" id="FungiDB:AMAG_13387"/>
<dbReference type="PROSITE" id="PS51199">
    <property type="entry name" value="SF4_HELICASE"/>
    <property type="match status" value="1"/>
</dbReference>
<dbReference type="OrthoDB" id="275278at2759"/>
<feature type="compositionally biased region" description="Low complexity" evidence="1">
    <location>
        <begin position="484"/>
        <end position="499"/>
    </location>
</feature>
<dbReference type="eggNOG" id="KOG2373">
    <property type="taxonomic scope" value="Eukaryota"/>
</dbReference>
<accession>A0A0L0T270</accession>
<evidence type="ECO:0000313" key="4">
    <source>
        <dbReference type="Proteomes" id="UP000054350"/>
    </source>
</evidence>
<gene>
    <name evidence="3" type="ORF">AMAG_13387</name>
</gene>
<name>A0A0L0T270_ALLM3</name>
<dbReference type="PANTHER" id="PTHR12873">
    <property type="entry name" value="T7-LIKE MITOCHONDRIAL DNA HELICASE"/>
    <property type="match status" value="1"/>
</dbReference>
<keyword evidence="4" id="KW-1185">Reference proteome</keyword>
<sequence>MAAVLPRRLAAQARAPAALAPTSISARQVRVGPQLIPPFRQQWPSSPWSSGPARARSFTTSTALSIRRSDVRHADDGEFYEVSNEQLPASFFDDDDDLPLASETSSPPPAFVSDFALAESTSSVADSNDLTATVDSDPITFDDFLSAPVPPPDPTDAALARDDDAPIPTPDEDMYPLAGAEHAPDEHPPHVPYTQQMKGFVRPMDFRAQLFQTLRDPTSFWGHPLPADFPTLAKALKGLRLGEMTVFTGPTGAGKTTFLTQYSLALMQTGVRTLWGSFELPNHVLQRKMVCQLRKKRFHDFTEAELGESLEVLQRLPLWMLPFYGTTSISNILDSMARAVEEHGVQHILLDNLQFFLSAQGDRFVDKLQIQENAVHEIRQFASSKNVHVTVVAHPRKELGTSKLTIDSIAGTAKTAQEADNVLLLQRTDRGDMTLEIHKNRFDGSIARIPLAFSEDGAVYSEKFGQDENAGATASSKLSRAPWRSRTSASSTNSATGSGVQRGMMFGSGSGVF</sequence>
<dbReference type="InterPro" id="IPR027032">
    <property type="entry name" value="Twinkle-like"/>
</dbReference>
<dbReference type="GO" id="GO:0003697">
    <property type="term" value="F:single-stranded DNA binding"/>
    <property type="evidence" value="ECO:0007669"/>
    <property type="project" value="InterPro"/>
</dbReference>
<dbReference type="GO" id="GO:0043139">
    <property type="term" value="F:5'-3' DNA helicase activity"/>
    <property type="evidence" value="ECO:0007669"/>
    <property type="project" value="InterPro"/>
</dbReference>
<dbReference type="Pfam" id="PF13481">
    <property type="entry name" value="AAA_25"/>
    <property type="match status" value="1"/>
</dbReference>
<reference evidence="3 4" key="1">
    <citation type="submission" date="2009-11" db="EMBL/GenBank/DDBJ databases">
        <title>Annotation of Allomyces macrogynus ATCC 38327.</title>
        <authorList>
            <consortium name="The Broad Institute Genome Sequencing Platform"/>
            <person name="Russ C."/>
            <person name="Cuomo C."/>
            <person name="Burger G."/>
            <person name="Gray M.W."/>
            <person name="Holland P.W.H."/>
            <person name="King N."/>
            <person name="Lang F.B.F."/>
            <person name="Roger A.J."/>
            <person name="Ruiz-Trillo I."/>
            <person name="Young S.K."/>
            <person name="Zeng Q."/>
            <person name="Gargeya S."/>
            <person name="Fitzgerald M."/>
            <person name="Haas B."/>
            <person name="Abouelleil A."/>
            <person name="Alvarado L."/>
            <person name="Arachchi H.M."/>
            <person name="Berlin A."/>
            <person name="Chapman S.B."/>
            <person name="Gearin G."/>
            <person name="Goldberg J."/>
            <person name="Griggs A."/>
            <person name="Gujja S."/>
            <person name="Hansen M."/>
            <person name="Heiman D."/>
            <person name="Howarth C."/>
            <person name="Larimer J."/>
            <person name="Lui A."/>
            <person name="MacDonald P.J.P."/>
            <person name="McCowen C."/>
            <person name="Montmayeur A."/>
            <person name="Murphy C."/>
            <person name="Neiman D."/>
            <person name="Pearson M."/>
            <person name="Priest M."/>
            <person name="Roberts A."/>
            <person name="Saif S."/>
            <person name="Shea T."/>
            <person name="Sisk P."/>
            <person name="Stolte C."/>
            <person name="Sykes S."/>
            <person name="Wortman J."/>
            <person name="Nusbaum C."/>
            <person name="Birren B."/>
        </authorList>
    </citation>
    <scope>NUCLEOTIDE SEQUENCE [LARGE SCALE GENOMIC DNA]</scope>
    <source>
        <strain evidence="3 4">ATCC 38327</strain>
    </source>
</reference>
<dbReference type="PANTHER" id="PTHR12873:SF0">
    <property type="entry name" value="TWINKLE MTDNA HELICASE"/>
    <property type="match status" value="1"/>
</dbReference>
<dbReference type="EMBL" id="GG745358">
    <property type="protein sequence ID" value="KNE68745.1"/>
    <property type="molecule type" value="Genomic_DNA"/>
</dbReference>
<feature type="domain" description="SF4 helicase" evidence="2">
    <location>
        <begin position="218"/>
        <end position="467"/>
    </location>
</feature>
<feature type="region of interest" description="Disordered" evidence="1">
    <location>
        <begin position="470"/>
        <end position="503"/>
    </location>
</feature>
<evidence type="ECO:0000256" key="1">
    <source>
        <dbReference type="SAM" id="MobiDB-lite"/>
    </source>
</evidence>
<dbReference type="STRING" id="578462.A0A0L0T270"/>
<protein>
    <recommendedName>
        <fullName evidence="2">SF4 helicase domain-containing protein</fullName>
    </recommendedName>
</protein>